<evidence type="ECO:0000313" key="10">
    <source>
        <dbReference type="Proteomes" id="UP000193689"/>
    </source>
</evidence>
<comment type="caution">
    <text evidence="9">The sequence shown here is derived from an EMBL/GenBank/DDBJ whole genome shotgun (WGS) entry which is preliminary data.</text>
</comment>
<feature type="transmembrane region" description="Helical" evidence="7">
    <location>
        <begin position="263"/>
        <end position="283"/>
    </location>
</feature>
<evidence type="ECO:0000313" key="9">
    <source>
        <dbReference type="EMBL" id="ORY56621.1"/>
    </source>
</evidence>
<name>A0A1Y2DBH5_9PEZI</name>
<organism evidence="9 10">
    <name type="scientific">Pseudomassariella vexata</name>
    <dbReference type="NCBI Taxonomy" id="1141098"/>
    <lineage>
        <taxon>Eukaryota</taxon>
        <taxon>Fungi</taxon>
        <taxon>Dikarya</taxon>
        <taxon>Ascomycota</taxon>
        <taxon>Pezizomycotina</taxon>
        <taxon>Sordariomycetes</taxon>
        <taxon>Xylariomycetidae</taxon>
        <taxon>Amphisphaeriales</taxon>
        <taxon>Pseudomassariaceae</taxon>
        <taxon>Pseudomassariella</taxon>
    </lineage>
</organism>
<dbReference type="InterPro" id="IPR036259">
    <property type="entry name" value="MFS_trans_sf"/>
</dbReference>
<dbReference type="GeneID" id="63773171"/>
<evidence type="ECO:0000256" key="2">
    <source>
        <dbReference type="ARBA" id="ARBA00022448"/>
    </source>
</evidence>
<feature type="transmembrane region" description="Helical" evidence="7">
    <location>
        <begin position="373"/>
        <end position="394"/>
    </location>
</feature>
<evidence type="ECO:0000259" key="8">
    <source>
        <dbReference type="PROSITE" id="PS50850"/>
    </source>
</evidence>
<feature type="transmembrane region" description="Helical" evidence="7">
    <location>
        <begin position="105"/>
        <end position="125"/>
    </location>
</feature>
<evidence type="ECO:0000256" key="1">
    <source>
        <dbReference type="ARBA" id="ARBA00004141"/>
    </source>
</evidence>
<proteinExistence type="predicted"/>
<feature type="transmembrane region" description="Helical" evidence="7">
    <location>
        <begin position="200"/>
        <end position="220"/>
    </location>
</feature>
<dbReference type="InterPro" id="IPR011701">
    <property type="entry name" value="MFS"/>
</dbReference>
<evidence type="ECO:0000256" key="7">
    <source>
        <dbReference type="SAM" id="Phobius"/>
    </source>
</evidence>
<feature type="domain" description="Major facilitator superfamily (MFS) profile" evidence="8">
    <location>
        <begin position="108"/>
        <end position="609"/>
    </location>
</feature>
<dbReference type="SUPFAM" id="SSF103473">
    <property type="entry name" value="MFS general substrate transporter"/>
    <property type="match status" value="1"/>
</dbReference>
<dbReference type="AlphaFoldDB" id="A0A1Y2DBH5"/>
<evidence type="ECO:0000256" key="6">
    <source>
        <dbReference type="SAM" id="MobiDB-lite"/>
    </source>
</evidence>
<feature type="transmembrane region" description="Helical" evidence="7">
    <location>
        <begin position="414"/>
        <end position="433"/>
    </location>
</feature>
<evidence type="ECO:0000256" key="5">
    <source>
        <dbReference type="ARBA" id="ARBA00023136"/>
    </source>
</evidence>
<dbReference type="PROSITE" id="PS50850">
    <property type="entry name" value="MFS"/>
    <property type="match status" value="1"/>
</dbReference>
<evidence type="ECO:0000256" key="3">
    <source>
        <dbReference type="ARBA" id="ARBA00022692"/>
    </source>
</evidence>
<feature type="transmembrane region" description="Helical" evidence="7">
    <location>
        <begin position="440"/>
        <end position="461"/>
    </location>
</feature>
<dbReference type="Proteomes" id="UP000193689">
    <property type="component" value="Unassembled WGS sequence"/>
</dbReference>
<keyword evidence="4 7" id="KW-1133">Transmembrane helix</keyword>
<dbReference type="InParanoid" id="A0A1Y2DBH5"/>
<accession>A0A1Y2DBH5</accession>
<evidence type="ECO:0000256" key="4">
    <source>
        <dbReference type="ARBA" id="ARBA00022989"/>
    </source>
</evidence>
<reference evidence="9 10" key="1">
    <citation type="submission" date="2016-07" db="EMBL/GenBank/DDBJ databases">
        <title>Pervasive Adenine N6-methylation of Active Genes in Fungi.</title>
        <authorList>
            <consortium name="DOE Joint Genome Institute"/>
            <person name="Mondo S.J."/>
            <person name="Dannebaum R.O."/>
            <person name="Kuo R.C."/>
            <person name="Labutti K."/>
            <person name="Haridas S."/>
            <person name="Kuo A."/>
            <person name="Salamov A."/>
            <person name="Ahrendt S.R."/>
            <person name="Lipzen A."/>
            <person name="Sullivan W."/>
            <person name="Andreopoulos W.B."/>
            <person name="Clum A."/>
            <person name="Lindquist E."/>
            <person name="Daum C."/>
            <person name="Ramamoorthy G.K."/>
            <person name="Gryganskyi A."/>
            <person name="Culley D."/>
            <person name="Magnuson J.K."/>
            <person name="James T.Y."/>
            <person name="O'Malley M.A."/>
            <person name="Stajich J.E."/>
            <person name="Spatafora J.W."/>
            <person name="Visel A."/>
            <person name="Grigoriev I.V."/>
        </authorList>
    </citation>
    <scope>NUCLEOTIDE SEQUENCE [LARGE SCALE GENOMIC DNA]</scope>
    <source>
        <strain evidence="9 10">CBS 129021</strain>
    </source>
</reference>
<feature type="transmembrane region" description="Helical" evidence="7">
    <location>
        <begin position="544"/>
        <end position="567"/>
    </location>
</feature>
<feature type="transmembrane region" description="Helical" evidence="7">
    <location>
        <begin position="336"/>
        <end position="353"/>
    </location>
</feature>
<comment type="subcellular location">
    <subcellularLocation>
        <location evidence="1">Membrane</location>
        <topology evidence="1">Multi-pass membrane protein</topology>
    </subcellularLocation>
</comment>
<dbReference type="FunFam" id="1.20.1720.10:FF:000012">
    <property type="entry name" value="MFS toxin efflux pump (AflT)"/>
    <property type="match status" value="1"/>
</dbReference>
<dbReference type="EMBL" id="MCFJ01000022">
    <property type="protein sequence ID" value="ORY56621.1"/>
    <property type="molecule type" value="Genomic_DNA"/>
</dbReference>
<feature type="transmembrane region" description="Helical" evidence="7">
    <location>
        <begin position="501"/>
        <end position="524"/>
    </location>
</feature>
<dbReference type="RefSeq" id="XP_040710200.1">
    <property type="nucleotide sequence ID" value="XM_040856959.1"/>
</dbReference>
<dbReference type="CDD" id="cd17502">
    <property type="entry name" value="MFS_Azr1_MDR_like"/>
    <property type="match status" value="1"/>
</dbReference>
<dbReference type="PANTHER" id="PTHR23501">
    <property type="entry name" value="MAJOR FACILITATOR SUPERFAMILY"/>
    <property type="match status" value="1"/>
</dbReference>
<dbReference type="PANTHER" id="PTHR23501:SF177">
    <property type="entry name" value="MAJOR FACILITATOR SUPERFAMILY (MFS) PROFILE DOMAIN-CONTAINING PROTEIN-RELATED"/>
    <property type="match status" value="1"/>
</dbReference>
<feature type="transmembrane region" description="Helical" evidence="7">
    <location>
        <begin position="304"/>
        <end position="324"/>
    </location>
</feature>
<dbReference type="Pfam" id="PF07690">
    <property type="entry name" value="MFS_1"/>
    <property type="match status" value="1"/>
</dbReference>
<keyword evidence="10" id="KW-1185">Reference proteome</keyword>
<keyword evidence="3 7" id="KW-0812">Transmembrane</keyword>
<dbReference type="FunCoup" id="A0A1Y2DBH5">
    <property type="interactions" value="66"/>
</dbReference>
<dbReference type="OrthoDB" id="10021397at2759"/>
<keyword evidence="5 7" id="KW-0472">Membrane</keyword>
<sequence>MLEFYRGDRRSDASGILAELHESQIDILQQPALISDTESTRTAELDVTDQNVDTFVDSSESAYEKAIRESKSTGEQGLKSSNPEDGDEAPGEAASADEYPSGFRLYMVVVALVLSIFLVSLDMLRTIVATAIPKITDEFHGLADVSWYSAAFFMTTGGFQSTWGKAYKYFPLKTSFLLSIGMFELGSLICGAAPTSTALIVGRAIAGIGAAGIGSGCYTIVGFSTEPMKRPVFTGILGASYGIASVIGPLLGGAFADKVSWRWCFYVNLPIGGVSVLAIFLFFKTPSAARPQEATLLEKILQMDIVGACIMMGAVISYILALQWGGQTKPWNSPDVIGLLVGFGVILILFGIWEYTQGERSMIAPRLFGKRNVFVPSIYILWFDGAYFVLIYYLPLYFQAIDGVSPTDSGIRNLPLILSVTLAAIGAGFFISATGIAAPMMFVSAAIGMVGSGLLFTLDIGTSSGKWIGYQVVAGAGFGTGLQIPIIIGQASVDPSDLSSVTAILLFFQTIGGAFFVSAAQVAFANGLIQRVQITAPAVSPSDLLATGVTMIREVFSADLPGVLLAYMHGIRIALGMGIGSVGVSFVVSLFMPFARLNPNAVKDLGGAA</sequence>
<feature type="transmembrane region" description="Helical" evidence="7">
    <location>
        <begin position="574"/>
        <end position="595"/>
    </location>
</feature>
<dbReference type="GO" id="GO:0005886">
    <property type="term" value="C:plasma membrane"/>
    <property type="evidence" value="ECO:0007669"/>
    <property type="project" value="TreeGrafter"/>
</dbReference>
<feature type="compositionally biased region" description="Polar residues" evidence="6">
    <location>
        <begin position="73"/>
        <end position="83"/>
    </location>
</feature>
<feature type="region of interest" description="Disordered" evidence="6">
    <location>
        <begin position="67"/>
        <end position="95"/>
    </location>
</feature>
<feature type="transmembrane region" description="Helical" evidence="7">
    <location>
        <begin position="467"/>
        <end position="489"/>
    </location>
</feature>
<dbReference type="Gene3D" id="1.20.1250.20">
    <property type="entry name" value="MFS general substrate transporter like domains"/>
    <property type="match status" value="2"/>
</dbReference>
<dbReference type="InterPro" id="IPR020846">
    <property type="entry name" value="MFS_dom"/>
</dbReference>
<dbReference type="GO" id="GO:0022857">
    <property type="term" value="F:transmembrane transporter activity"/>
    <property type="evidence" value="ECO:0007669"/>
    <property type="project" value="InterPro"/>
</dbReference>
<feature type="transmembrane region" description="Helical" evidence="7">
    <location>
        <begin position="175"/>
        <end position="194"/>
    </location>
</feature>
<gene>
    <name evidence="9" type="ORF">BCR38DRAFT_355564</name>
</gene>
<protein>
    <submittedName>
        <fullName evidence="9">Major facilitator superfamily domain-containing protein</fullName>
    </submittedName>
</protein>
<feature type="transmembrane region" description="Helical" evidence="7">
    <location>
        <begin position="232"/>
        <end position="251"/>
    </location>
</feature>
<keyword evidence="2" id="KW-0813">Transport</keyword>
<feature type="transmembrane region" description="Helical" evidence="7">
    <location>
        <begin position="145"/>
        <end position="163"/>
    </location>
</feature>